<protein>
    <submittedName>
        <fullName evidence="3">CHAT domain-containing protein</fullName>
    </submittedName>
</protein>
<feature type="coiled-coil region" evidence="1">
    <location>
        <begin position="810"/>
        <end position="837"/>
    </location>
</feature>
<feature type="domain" description="CHAT" evidence="2">
    <location>
        <begin position="555"/>
        <end position="892"/>
    </location>
</feature>
<name>A0ABV4WQT9_9CYAN</name>
<gene>
    <name evidence="3" type="ORF">ACE1CA_23290</name>
</gene>
<sequence length="894" mass="101023">MDEQRLQEYLKLIGLLWQCSDEEEAEILQAHADLVDLGLLLTMQRVAEDLSEQGNTNAAEWLQNLAGQLAEAVGLTEESVAGEMPSQETLWFLAEVLQCIAETSGEAAQVYPFLAAHQEKLNTQLLQALPVGFAMFLQGDEEQSLFVAAIFFEFGNLIAQFPLGNRALNLEMAIAAYQLALQVRTREAFPVDWAATQNNLANAYSERIQGDRAENLEQAIAAFQLALQVYTREAFPVDWAMTQNNLATAYSDRIQGDRAENLEQAIAAYQLALQIRTPTAFPQDCLQTGRSLGNLAFKEGRWSLAIEGYGVAIAAVEQSRSWAADETRRQEIQSQASDIYEKMVQACINNGQLDKALETVERSRSKRLVDLMASNDLYQDGNIPSEVQIYLQNYEHLQHRINQIRFGHESSENRPLAGTATTRNRTSWEAENELIQKLETQKQQVRQQLSRLDPVSAGLLQVSAPNLAAMQRLIDQPTTALLSFFSTSENTYIFVLRTDQITCHTCPGQGIEKLQNWLIEEWLKPYLAINQTRDDTERIQRRATWSNRIPTILGELSQRLQFNELLQTHLPGVRELILVPHLFLHQIPFAALPTDNGFLGDLFHLRYVPSCQVLEFCQQRPPVTQLQYGTVEDATEDLPCANFEGEQVAQLYNIPPAQRLRGRNYAKVENYRKLAEQVQVILSSHHAQSRLDNPLESMLVLADGAITLGQLLTPAWRLPQLSDVFLSCCETGLGLTPDLTDDILTLGTGFLCAGARSVVSTLWSVDDLATAIFSILYHEYRHILNRPAALQKAQQELQQMTGAELTNRYKQELIDLLDEKYEQSEALRQEAEAKMNQHQPDTQEYKDCENEHNLWAKSATRIEDTTSRLKALCREKKPFNHPVFWAAFVCQGLR</sequence>
<accession>A0ABV4WQT9</accession>
<dbReference type="Proteomes" id="UP001576780">
    <property type="component" value="Unassembled WGS sequence"/>
</dbReference>
<dbReference type="Gene3D" id="1.25.40.10">
    <property type="entry name" value="Tetratricopeptide repeat domain"/>
    <property type="match status" value="2"/>
</dbReference>
<evidence type="ECO:0000313" key="4">
    <source>
        <dbReference type="Proteomes" id="UP001576780"/>
    </source>
</evidence>
<keyword evidence="1" id="KW-0175">Coiled coil</keyword>
<evidence type="ECO:0000259" key="2">
    <source>
        <dbReference type="Pfam" id="PF12770"/>
    </source>
</evidence>
<organism evidence="3 4">
    <name type="scientific">Floridaenema evergladense BLCC-F167</name>
    <dbReference type="NCBI Taxonomy" id="3153639"/>
    <lineage>
        <taxon>Bacteria</taxon>
        <taxon>Bacillati</taxon>
        <taxon>Cyanobacteriota</taxon>
        <taxon>Cyanophyceae</taxon>
        <taxon>Oscillatoriophycideae</taxon>
        <taxon>Aerosakkonematales</taxon>
        <taxon>Aerosakkonemataceae</taxon>
        <taxon>Floridanema</taxon>
        <taxon>Floridanema evergladense</taxon>
    </lineage>
</organism>
<dbReference type="InterPro" id="IPR024983">
    <property type="entry name" value="CHAT_dom"/>
</dbReference>
<dbReference type="SUPFAM" id="SSF48452">
    <property type="entry name" value="TPR-like"/>
    <property type="match status" value="1"/>
</dbReference>
<dbReference type="RefSeq" id="WP_413279811.1">
    <property type="nucleotide sequence ID" value="NZ_JBHFNT010000215.1"/>
</dbReference>
<dbReference type="Pfam" id="PF12770">
    <property type="entry name" value="CHAT"/>
    <property type="match status" value="1"/>
</dbReference>
<proteinExistence type="predicted"/>
<evidence type="ECO:0000313" key="3">
    <source>
        <dbReference type="EMBL" id="MFB2837463.1"/>
    </source>
</evidence>
<dbReference type="EMBL" id="JBHFNT010000215">
    <property type="protein sequence ID" value="MFB2837463.1"/>
    <property type="molecule type" value="Genomic_DNA"/>
</dbReference>
<evidence type="ECO:0000256" key="1">
    <source>
        <dbReference type="SAM" id="Coils"/>
    </source>
</evidence>
<dbReference type="PANTHER" id="PTHR10098:SF108">
    <property type="entry name" value="TETRATRICOPEPTIDE REPEAT PROTEIN 28"/>
    <property type="match status" value="1"/>
</dbReference>
<dbReference type="InterPro" id="IPR011990">
    <property type="entry name" value="TPR-like_helical_dom_sf"/>
</dbReference>
<keyword evidence="4" id="KW-1185">Reference proteome</keyword>
<dbReference type="PANTHER" id="PTHR10098">
    <property type="entry name" value="RAPSYN-RELATED"/>
    <property type="match status" value="1"/>
</dbReference>
<comment type="caution">
    <text evidence="3">The sequence shown here is derived from an EMBL/GenBank/DDBJ whole genome shotgun (WGS) entry which is preliminary data.</text>
</comment>
<reference evidence="3 4" key="1">
    <citation type="submission" date="2024-09" db="EMBL/GenBank/DDBJ databases">
        <title>Floridaenema gen nov. (Aerosakkonemataceae, Aerosakkonematales ord. nov., Cyanobacteria) from benthic tropical and subtropical fresh waters, with the description of four new species.</title>
        <authorList>
            <person name="Moretto J.A."/>
            <person name="Berthold D.E."/>
            <person name="Lefler F.W."/>
            <person name="Huang I.-S."/>
            <person name="Laughinghouse H. IV."/>
        </authorList>
    </citation>
    <scope>NUCLEOTIDE SEQUENCE [LARGE SCALE GENOMIC DNA]</scope>
    <source>
        <strain evidence="3 4">BLCC-F167</strain>
    </source>
</reference>